<proteinExistence type="predicted"/>
<dbReference type="PANTHER" id="PTHR43877">
    <property type="entry name" value="AMINOALKYLPHOSPHONATE N-ACETYLTRANSFERASE-RELATED-RELATED"/>
    <property type="match status" value="1"/>
</dbReference>
<dbReference type="RefSeq" id="WP_209664890.1">
    <property type="nucleotide sequence ID" value="NZ_JAGGMS010000001.1"/>
</dbReference>
<dbReference type="Proteomes" id="UP000741013">
    <property type="component" value="Unassembled WGS sequence"/>
</dbReference>
<dbReference type="PANTHER" id="PTHR43877:SF2">
    <property type="entry name" value="AMINOALKYLPHOSPHONATE N-ACETYLTRANSFERASE-RELATED"/>
    <property type="match status" value="1"/>
</dbReference>
<keyword evidence="1" id="KW-0808">Transferase</keyword>
<dbReference type="PROSITE" id="PS51186">
    <property type="entry name" value="GNAT"/>
    <property type="match status" value="1"/>
</dbReference>
<keyword evidence="2" id="KW-0012">Acyltransferase</keyword>
<organism evidence="4 5">
    <name type="scientific">Amycolatopsis magusensis</name>
    <dbReference type="NCBI Taxonomy" id="882444"/>
    <lineage>
        <taxon>Bacteria</taxon>
        <taxon>Bacillati</taxon>
        <taxon>Actinomycetota</taxon>
        <taxon>Actinomycetes</taxon>
        <taxon>Pseudonocardiales</taxon>
        <taxon>Pseudonocardiaceae</taxon>
        <taxon>Amycolatopsis</taxon>
    </lineage>
</organism>
<dbReference type="CDD" id="cd04301">
    <property type="entry name" value="NAT_SF"/>
    <property type="match status" value="1"/>
</dbReference>
<dbReference type="InterPro" id="IPR050832">
    <property type="entry name" value="Bact_Acetyltransf"/>
</dbReference>
<dbReference type="InterPro" id="IPR000182">
    <property type="entry name" value="GNAT_dom"/>
</dbReference>
<evidence type="ECO:0000256" key="2">
    <source>
        <dbReference type="ARBA" id="ARBA00023315"/>
    </source>
</evidence>
<reference evidence="4 5" key="1">
    <citation type="submission" date="2021-03" db="EMBL/GenBank/DDBJ databases">
        <title>Sequencing the genomes of 1000 actinobacteria strains.</title>
        <authorList>
            <person name="Klenk H.-P."/>
        </authorList>
    </citation>
    <scope>NUCLEOTIDE SEQUENCE [LARGE SCALE GENOMIC DNA]</scope>
    <source>
        <strain evidence="4 5">DSM 45510</strain>
    </source>
</reference>
<evidence type="ECO:0000259" key="3">
    <source>
        <dbReference type="PROSITE" id="PS51186"/>
    </source>
</evidence>
<evidence type="ECO:0000313" key="5">
    <source>
        <dbReference type="Proteomes" id="UP000741013"/>
    </source>
</evidence>
<evidence type="ECO:0000256" key="1">
    <source>
        <dbReference type="ARBA" id="ARBA00022679"/>
    </source>
</evidence>
<comment type="caution">
    <text evidence="4">The sequence shown here is derived from an EMBL/GenBank/DDBJ whole genome shotgun (WGS) entry which is preliminary data.</text>
</comment>
<dbReference type="SUPFAM" id="SSF55729">
    <property type="entry name" value="Acyl-CoA N-acyltransferases (Nat)"/>
    <property type="match status" value="1"/>
</dbReference>
<accession>A0ABS4PPY4</accession>
<evidence type="ECO:0000313" key="4">
    <source>
        <dbReference type="EMBL" id="MBP2181474.1"/>
    </source>
</evidence>
<feature type="domain" description="N-acetyltransferase" evidence="3">
    <location>
        <begin position="1"/>
        <end position="149"/>
    </location>
</feature>
<dbReference type="Pfam" id="PF00583">
    <property type="entry name" value="Acetyltransf_1"/>
    <property type="match status" value="1"/>
</dbReference>
<dbReference type="InterPro" id="IPR016181">
    <property type="entry name" value="Acyl_CoA_acyltransferase"/>
</dbReference>
<name>A0ABS4PPY4_9PSEU</name>
<gene>
    <name evidence="4" type="ORF">JOM49_003000</name>
</gene>
<dbReference type="EMBL" id="JAGGMS010000001">
    <property type="protein sequence ID" value="MBP2181474.1"/>
    <property type="molecule type" value="Genomic_DNA"/>
</dbReference>
<protein>
    <submittedName>
        <fullName evidence="4">Ribosomal protein S18 acetylase RimI-like enzyme</fullName>
    </submittedName>
</protein>
<dbReference type="Gene3D" id="3.40.630.30">
    <property type="match status" value="1"/>
</dbReference>
<sequence>MTEEEFAIYREHLVLAYAEAKVQAGNWPAGDAERLSEEAHRTLLPGGLATPAHHFYVARDDDRLVGTLWLAERDGDNGRSAYLYYIEVAEAERGKGYGKAMMAALETEVTALGLDSIQLHVFGDNTTARALYRDAGYAETNVVMSKRLR</sequence>
<keyword evidence="5" id="KW-1185">Reference proteome</keyword>